<dbReference type="InterPro" id="IPR011990">
    <property type="entry name" value="TPR-like_helical_dom_sf"/>
</dbReference>
<dbReference type="Gene3D" id="1.25.40.10">
    <property type="entry name" value="Tetratricopeptide repeat domain"/>
    <property type="match status" value="1"/>
</dbReference>
<sequence>MQFYLLGPLEARIAGQSIALGGINQRATLGLLLLNANQVVPTSQVIDALWGMHAPATSRKMVQNAASSLRRIIAEHGGSEQDTELLTRSPGYLLTVPRDAVDLYIFQRLSKEGRAALAAGAWASAARSLREALALWRGPALCDLAETGINWPELSALESARGAVAEDLYEAELCLGRHHDLVSALEPLVEAAPDRERLCGLLMLALYRCGRQREALTVYQRTRKVLRTEFGLEPGRDLQELEHKILNHDTSLVFDRSAAVTASGRRSSDPASPTAVREPAPAPESSAPPEPAVPYPMPAAAPAARPAAAAVDSPSALLSGPYRTERKWVSVLTARALLTSVDDPEQIDGALKAMTAAVMEEGERFGGVLQGRMGAQWWVLFGAPHTRENDPERATRAALALQDRFRQRGPGQPPAVSLRVAVATGEVMMTYGAPGDTRPSDVIGGVLDTCQRLLEEVPAGGVRVCEHTSRVTRDAFEYAGADEPVAERATPPGTQLSDGFRLSPFIGREAELETLCRLLRTIRSRRRPHLVTLLGEPGIGKSRLVHELAQYDAGLPESARWLVGRVSPFGCETPLGALSEMVRGLLGITDSDSAAATERTLADAVDRLTASPDERAVMLRRLRPLLGLEEDDPAPAGCSPEAKAESFAVWCKFLEEIAAEQPLVAVLEDLHLADDILLDFVGYLTDHVGAVPILVIATARPELLRERPHWGGGKRNATTLTLAPLTREESGLLLNELATRYRERERLPSPPPGSRCADPDGFGAALISQMGGNPLFAWEFIRMYHDCGRSGAPVVPAGPEHGHPPLPQSVYAVIAARLDRLAPEDKEVLYDAAVFGNKVWVDAVAALNKRAPGDVAASLRRLEHLELLRRIRDKSVPDGVAYVFRHELVLEVAYSHLPRAVRAAKHLRAAAWLESLPTHRADLLAVHYELAASASEDGSADNGRLSGHRARRIRRPAHPPLAMPV</sequence>
<gene>
    <name evidence="9" type="primary">moaR1</name>
    <name evidence="9" type="ORF">S1361_01060</name>
</gene>
<evidence type="ECO:0000313" key="9">
    <source>
        <dbReference type="EMBL" id="QTD95909.1"/>
    </source>
</evidence>
<feature type="region of interest" description="Disordered" evidence="7">
    <location>
        <begin position="936"/>
        <end position="965"/>
    </location>
</feature>
<dbReference type="InterPro" id="IPR005158">
    <property type="entry name" value="BTAD"/>
</dbReference>
<dbReference type="SUPFAM" id="SSF48452">
    <property type="entry name" value="TPR-like"/>
    <property type="match status" value="1"/>
</dbReference>
<evidence type="ECO:0000256" key="3">
    <source>
        <dbReference type="ARBA" id="ARBA00023015"/>
    </source>
</evidence>
<dbReference type="Gene3D" id="3.40.50.300">
    <property type="entry name" value="P-loop containing nucleotide triphosphate hydrolases"/>
    <property type="match status" value="1"/>
</dbReference>
<dbReference type="InterPro" id="IPR027417">
    <property type="entry name" value="P-loop_NTPase"/>
</dbReference>
<dbReference type="SUPFAM" id="SSF46894">
    <property type="entry name" value="C-terminal effector domain of the bipartite response regulators"/>
    <property type="match status" value="1"/>
</dbReference>
<dbReference type="SUPFAM" id="SSF55073">
    <property type="entry name" value="Nucleotide cyclase"/>
    <property type="match status" value="1"/>
</dbReference>
<evidence type="ECO:0000256" key="1">
    <source>
        <dbReference type="ARBA" id="ARBA00005820"/>
    </source>
</evidence>
<evidence type="ECO:0000256" key="7">
    <source>
        <dbReference type="SAM" id="MobiDB-lite"/>
    </source>
</evidence>
<accession>A0ABX7TLY3</accession>
<dbReference type="InterPro" id="IPR036388">
    <property type="entry name" value="WH-like_DNA-bd_sf"/>
</dbReference>
<dbReference type="PANTHER" id="PTHR35807:SF1">
    <property type="entry name" value="TRANSCRIPTIONAL REGULATOR REDD"/>
    <property type="match status" value="1"/>
</dbReference>
<dbReference type="Pfam" id="PF03704">
    <property type="entry name" value="BTAD"/>
    <property type="match status" value="1"/>
</dbReference>
<dbReference type="Proteomes" id="UP000663908">
    <property type="component" value="Chromosome"/>
</dbReference>
<proteinExistence type="inferred from homology"/>
<dbReference type="SMART" id="SM01043">
    <property type="entry name" value="BTAD"/>
    <property type="match status" value="1"/>
</dbReference>
<dbReference type="InterPro" id="IPR051677">
    <property type="entry name" value="AfsR-DnrI-RedD_regulator"/>
</dbReference>
<organism evidence="9 10">
    <name type="scientific">Streptomyces cyanogenus</name>
    <dbReference type="NCBI Taxonomy" id="80860"/>
    <lineage>
        <taxon>Bacteria</taxon>
        <taxon>Bacillati</taxon>
        <taxon>Actinomycetota</taxon>
        <taxon>Actinomycetes</taxon>
        <taxon>Kitasatosporales</taxon>
        <taxon>Streptomycetaceae</taxon>
        <taxon>Streptomyces</taxon>
    </lineage>
</organism>
<dbReference type="InterPro" id="IPR001867">
    <property type="entry name" value="OmpR/PhoB-type_DNA-bd"/>
</dbReference>
<feature type="compositionally biased region" description="Basic residues" evidence="7">
    <location>
        <begin position="946"/>
        <end position="957"/>
    </location>
</feature>
<keyword evidence="2" id="KW-0902">Two-component regulatory system</keyword>
<feature type="compositionally biased region" description="Pro residues" evidence="7">
    <location>
        <begin position="280"/>
        <end position="298"/>
    </location>
</feature>
<dbReference type="Gene3D" id="3.30.70.1230">
    <property type="entry name" value="Nucleotide cyclase"/>
    <property type="match status" value="1"/>
</dbReference>
<comment type="similarity">
    <text evidence="1">Belongs to the AfsR/DnrI/RedD regulatory family.</text>
</comment>
<evidence type="ECO:0000256" key="4">
    <source>
        <dbReference type="ARBA" id="ARBA00023125"/>
    </source>
</evidence>
<name>A0ABX7TLY3_STRCY</name>
<dbReference type="Gene3D" id="1.10.10.10">
    <property type="entry name" value="Winged helix-like DNA-binding domain superfamily/Winged helix DNA-binding domain"/>
    <property type="match status" value="1"/>
</dbReference>
<keyword evidence="3" id="KW-0805">Transcription regulation</keyword>
<evidence type="ECO:0000256" key="5">
    <source>
        <dbReference type="ARBA" id="ARBA00023163"/>
    </source>
</evidence>
<reference evidence="9 10" key="1">
    <citation type="submission" date="2021-03" db="EMBL/GenBank/DDBJ databases">
        <title>Complete genome sequence of Streptomyces cyanogenus S136, producer of anticancer angucycline landomycin A.</title>
        <authorList>
            <person name="Hrab P."/>
            <person name="Ruckert C."/>
            <person name="Busche T."/>
            <person name="Ostash I."/>
            <person name="Kalinowski J."/>
            <person name="Fedorenko V."/>
            <person name="Yushchuk O."/>
            <person name="Ostash B."/>
        </authorList>
    </citation>
    <scope>NUCLEOTIDE SEQUENCE [LARGE SCALE GENOMIC DNA]</scope>
    <source>
        <strain evidence="9 10">S136</strain>
    </source>
</reference>
<dbReference type="SMART" id="SM00862">
    <property type="entry name" value="Trans_reg_C"/>
    <property type="match status" value="1"/>
</dbReference>
<feature type="region of interest" description="Disordered" evidence="7">
    <location>
        <begin position="261"/>
        <end position="298"/>
    </location>
</feature>
<evidence type="ECO:0000256" key="2">
    <source>
        <dbReference type="ARBA" id="ARBA00023012"/>
    </source>
</evidence>
<dbReference type="InterPro" id="IPR041664">
    <property type="entry name" value="AAA_16"/>
</dbReference>
<feature type="DNA-binding region" description="OmpR/PhoB-type" evidence="6">
    <location>
        <begin position="1"/>
        <end position="96"/>
    </location>
</feature>
<dbReference type="CDD" id="cd15831">
    <property type="entry name" value="BTAD"/>
    <property type="match status" value="1"/>
</dbReference>
<evidence type="ECO:0000256" key="6">
    <source>
        <dbReference type="PROSITE-ProRule" id="PRU01091"/>
    </source>
</evidence>
<dbReference type="Pfam" id="PF13191">
    <property type="entry name" value="AAA_16"/>
    <property type="match status" value="1"/>
</dbReference>
<evidence type="ECO:0000313" key="10">
    <source>
        <dbReference type="Proteomes" id="UP000663908"/>
    </source>
</evidence>
<dbReference type="PROSITE" id="PS51755">
    <property type="entry name" value="OMPR_PHOB"/>
    <property type="match status" value="1"/>
</dbReference>
<dbReference type="EMBL" id="CP071839">
    <property type="protein sequence ID" value="QTD95909.1"/>
    <property type="molecule type" value="Genomic_DNA"/>
</dbReference>
<dbReference type="PANTHER" id="PTHR35807">
    <property type="entry name" value="TRANSCRIPTIONAL REGULATOR REDD-RELATED"/>
    <property type="match status" value="1"/>
</dbReference>
<keyword evidence="10" id="KW-1185">Reference proteome</keyword>
<dbReference type="InterPro" id="IPR016032">
    <property type="entry name" value="Sig_transdc_resp-reg_C-effctor"/>
</dbReference>
<keyword evidence="4 6" id="KW-0238">DNA-binding</keyword>
<evidence type="ECO:0000259" key="8">
    <source>
        <dbReference type="PROSITE" id="PS51755"/>
    </source>
</evidence>
<protein>
    <submittedName>
        <fullName evidence="9">Transcriptional regulatory protein MoaR1</fullName>
    </submittedName>
</protein>
<dbReference type="InterPro" id="IPR029787">
    <property type="entry name" value="Nucleotide_cyclase"/>
</dbReference>
<feature type="domain" description="OmpR/PhoB-type" evidence="8">
    <location>
        <begin position="1"/>
        <end position="96"/>
    </location>
</feature>
<dbReference type="SUPFAM" id="SSF52540">
    <property type="entry name" value="P-loop containing nucleoside triphosphate hydrolases"/>
    <property type="match status" value="1"/>
</dbReference>
<keyword evidence="5" id="KW-0804">Transcription</keyword>